<reference evidence="1" key="1">
    <citation type="submission" date="2023-10" db="EMBL/GenBank/DDBJ databases">
        <title>Genome assemblies of two species of porcelain crab, Petrolisthes cinctipes and Petrolisthes manimaculis (Anomura: Porcellanidae).</title>
        <authorList>
            <person name="Angst P."/>
        </authorList>
    </citation>
    <scope>NUCLEOTIDE SEQUENCE</scope>
    <source>
        <strain evidence="1">PB745_01</strain>
        <tissue evidence="1">Gill</tissue>
    </source>
</reference>
<evidence type="ECO:0000313" key="1">
    <source>
        <dbReference type="EMBL" id="KAK3882151.1"/>
    </source>
</evidence>
<name>A0AAE1FZ18_PETCI</name>
<comment type="caution">
    <text evidence="1">The sequence shown here is derived from an EMBL/GenBank/DDBJ whole genome shotgun (WGS) entry which is preliminary data.</text>
</comment>
<accession>A0AAE1FZ18</accession>
<evidence type="ECO:0000313" key="2">
    <source>
        <dbReference type="Proteomes" id="UP001286313"/>
    </source>
</evidence>
<protein>
    <submittedName>
        <fullName evidence="1">Uncharacterized protein</fullName>
    </submittedName>
</protein>
<gene>
    <name evidence="1" type="ORF">Pcinc_013456</name>
</gene>
<keyword evidence="2" id="KW-1185">Reference proteome</keyword>
<dbReference type="Proteomes" id="UP001286313">
    <property type="component" value="Unassembled WGS sequence"/>
</dbReference>
<organism evidence="1 2">
    <name type="scientific">Petrolisthes cinctipes</name>
    <name type="common">Flat porcelain crab</name>
    <dbReference type="NCBI Taxonomy" id="88211"/>
    <lineage>
        <taxon>Eukaryota</taxon>
        <taxon>Metazoa</taxon>
        <taxon>Ecdysozoa</taxon>
        <taxon>Arthropoda</taxon>
        <taxon>Crustacea</taxon>
        <taxon>Multicrustacea</taxon>
        <taxon>Malacostraca</taxon>
        <taxon>Eumalacostraca</taxon>
        <taxon>Eucarida</taxon>
        <taxon>Decapoda</taxon>
        <taxon>Pleocyemata</taxon>
        <taxon>Anomura</taxon>
        <taxon>Galatheoidea</taxon>
        <taxon>Porcellanidae</taxon>
        <taxon>Petrolisthes</taxon>
    </lineage>
</organism>
<proteinExistence type="predicted"/>
<dbReference type="EMBL" id="JAWQEG010001125">
    <property type="protein sequence ID" value="KAK3882151.1"/>
    <property type="molecule type" value="Genomic_DNA"/>
</dbReference>
<dbReference type="AlphaFoldDB" id="A0AAE1FZ18"/>
<sequence>MPSLEVESVVEGEAALVVVVVVEVEGEAALVVVVVVEVEGEAALVVVVVEVEVEGEAALVVVVVEVEAMAAVAWPSKSKILLTPLRVSCFGLGGTDSSWSSSSSSS</sequence>